<comment type="caution">
    <text evidence="1">The sequence shown here is derived from an EMBL/GenBank/DDBJ whole genome shotgun (WGS) entry which is preliminary data.</text>
</comment>
<dbReference type="Proteomes" id="UP000486602">
    <property type="component" value="Unassembled WGS sequence"/>
</dbReference>
<evidence type="ECO:0000313" key="1">
    <source>
        <dbReference type="EMBL" id="NEN22981.1"/>
    </source>
</evidence>
<dbReference type="RefSeq" id="WP_163283744.1">
    <property type="nucleotide sequence ID" value="NZ_JAAGVY010000007.1"/>
</dbReference>
<evidence type="ECO:0008006" key="3">
    <source>
        <dbReference type="Google" id="ProtNLM"/>
    </source>
</evidence>
<name>A0A7K3WPM1_9FLAO</name>
<accession>A0A7K3WPM1</accession>
<proteinExistence type="predicted"/>
<dbReference type="EMBL" id="JAAGVY010000007">
    <property type="protein sequence ID" value="NEN22981.1"/>
    <property type="molecule type" value="Genomic_DNA"/>
</dbReference>
<dbReference type="AlphaFoldDB" id="A0A7K3WPM1"/>
<gene>
    <name evidence="1" type="ORF">G3O08_05640</name>
</gene>
<sequence>MKKMNKILKIIGFALSVSAVMVLLGFVGTKRSAASCEELIIHIYADSGNNLVTDADVKDRISNKIGVVIGEPLNKIDTRSIETELRAIPFVRTARVYETINKKLIVELTEREPMVRLIDKTGKTAILDTEGYLMPLSDNTVLRLPVITGQFEMNSEFINTNGHVSDSLAHVSLADVYSYASAIAAQPFWTAQIQQTDLNGFGDFVAFPQVGKHTINFGSANEIEEKLNRLLIFYKKGLEETGWNKYTSINLKYKDQIVCTKK</sequence>
<reference evidence="1 2" key="1">
    <citation type="submission" date="2020-02" db="EMBL/GenBank/DDBJ databases">
        <title>Out from the shadows clarifying the taxonomy of the family Cryomorphaceae and related taxa by utilizing the GTDB taxonomic framework.</title>
        <authorList>
            <person name="Bowman J.P."/>
        </authorList>
    </citation>
    <scope>NUCLEOTIDE SEQUENCE [LARGE SCALE GENOMIC DNA]</scope>
    <source>
        <strain evidence="1 2">QSSC 1-22</strain>
    </source>
</reference>
<protein>
    <recommendedName>
        <fullName evidence="3">Cell division protein FtsQ</fullName>
    </recommendedName>
</protein>
<keyword evidence="2" id="KW-1185">Reference proteome</keyword>
<evidence type="ECO:0000313" key="2">
    <source>
        <dbReference type="Proteomes" id="UP000486602"/>
    </source>
</evidence>
<organism evidence="1 2">
    <name type="scientific">Cryomorpha ignava</name>
    <dbReference type="NCBI Taxonomy" id="101383"/>
    <lineage>
        <taxon>Bacteria</taxon>
        <taxon>Pseudomonadati</taxon>
        <taxon>Bacteroidota</taxon>
        <taxon>Flavobacteriia</taxon>
        <taxon>Flavobacteriales</taxon>
        <taxon>Cryomorphaceae</taxon>
        <taxon>Cryomorpha</taxon>
    </lineage>
</organism>